<dbReference type="PRINTS" id="PR01243">
    <property type="entry name" value="NUCDPKINASE"/>
</dbReference>
<dbReference type="InterPro" id="IPR023005">
    <property type="entry name" value="Nucleoside_diP_kinase_AS"/>
</dbReference>
<sequence length="153" mass="16990">MIKAAEQTYIMVKPDGVQRGLIGEIINRIEQRGLKIVALRMNVIDRRVAMKHYAEHREKPFFSDLISFITSGPSVSLVVEGINAIKIMRSINGATNSSDAAPGTIRGDFAIDTGRNVVHASDSIESAQREIALHFNDGELTDYARTDEAWVYE</sequence>
<protein>
    <recommendedName>
        <fullName evidence="4 13">Nucleoside diphosphate kinase</fullName>
        <shortName evidence="13">NDK</shortName>
        <shortName evidence="13">NDP kinase</shortName>
        <ecNumber evidence="3 13">2.7.4.6</ecNumber>
    </recommendedName>
    <alternativeName>
        <fullName evidence="13">Nucleoside-2-P kinase</fullName>
    </alternativeName>
</protein>
<dbReference type="NCBIfam" id="NF001908">
    <property type="entry name" value="PRK00668.1"/>
    <property type="match status" value="1"/>
</dbReference>
<evidence type="ECO:0000256" key="12">
    <source>
        <dbReference type="ARBA" id="ARBA00023080"/>
    </source>
</evidence>
<keyword evidence="13" id="KW-0963">Cytoplasm</keyword>
<dbReference type="GO" id="GO:0006228">
    <property type="term" value="P:UTP biosynthetic process"/>
    <property type="evidence" value="ECO:0007669"/>
    <property type="project" value="UniProtKB-UniRule"/>
</dbReference>
<dbReference type="GO" id="GO:0004550">
    <property type="term" value="F:nucleoside diphosphate kinase activity"/>
    <property type="evidence" value="ECO:0007669"/>
    <property type="project" value="UniProtKB-UniRule"/>
</dbReference>
<keyword evidence="5 13" id="KW-0597">Phosphoprotein</keyword>
<dbReference type="GO" id="GO:0005524">
    <property type="term" value="F:ATP binding"/>
    <property type="evidence" value="ECO:0007669"/>
    <property type="project" value="UniProtKB-UniRule"/>
</dbReference>
<evidence type="ECO:0000256" key="16">
    <source>
        <dbReference type="RuleBase" id="RU004013"/>
    </source>
</evidence>
<evidence type="ECO:0000256" key="3">
    <source>
        <dbReference type="ARBA" id="ARBA00012966"/>
    </source>
</evidence>
<dbReference type="InterPro" id="IPR034907">
    <property type="entry name" value="NDK-like_dom"/>
</dbReference>
<dbReference type="AlphaFoldDB" id="A0A811TDS8"/>
<dbReference type="PROSITE" id="PS00469">
    <property type="entry name" value="NDPK"/>
    <property type="match status" value="1"/>
</dbReference>
<evidence type="ECO:0000256" key="14">
    <source>
        <dbReference type="PROSITE-ProRule" id="PRU00706"/>
    </source>
</evidence>
<dbReference type="FunFam" id="3.30.70.141:FF:000003">
    <property type="entry name" value="Nucleoside diphosphate kinase"/>
    <property type="match status" value="1"/>
</dbReference>
<comment type="subcellular location">
    <subcellularLocation>
        <location evidence="13">Cytoplasm</location>
    </subcellularLocation>
</comment>
<dbReference type="Proteomes" id="UP000634805">
    <property type="component" value="Unassembled WGS sequence"/>
</dbReference>
<comment type="caution">
    <text evidence="18">The sequence shown here is derived from an EMBL/GenBank/DDBJ whole genome shotgun (WGS) entry which is preliminary data.</text>
</comment>
<dbReference type="InterPro" id="IPR001564">
    <property type="entry name" value="Nucleoside_diP_kinase"/>
</dbReference>
<dbReference type="SUPFAM" id="SSF54919">
    <property type="entry name" value="Nucleoside diphosphate kinase, NDK"/>
    <property type="match status" value="1"/>
</dbReference>
<dbReference type="PROSITE" id="PS51374">
    <property type="entry name" value="NDPK_LIKE"/>
    <property type="match status" value="1"/>
</dbReference>
<dbReference type="EC" id="2.7.4.6" evidence="3 13"/>
<evidence type="ECO:0000256" key="6">
    <source>
        <dbReference type="ARBA" id="ARBA00022679"/>
    </source>
</evidence>
<accession>A0A811TDS8</accession>
<dbReference type="CDD" id="cd04413">
    <property type="entry name" value="NDPk_I"/>
    <property type="match status" value="1"/>
</dbReference>
<feature type="binding site" evidence="13 14">
    <location>
        <position position="95"/>
    </location>
    <ligand>
        <name>ATP</name>
        <dbReference type="ChEBI" id="CHEBI:30616"/>
    </ligand>
</feature>
<evidence type="ECO:0000313" key="19">
    <source>
        <dbReference type="Proteomes" id="UP000634805"/>
    </source>
</evidence>
<evidence type="ECO:0000256" key="13">
    <source>
        <dbReference type="HAMAP-Rule" id="MF_00451"/>
    </source>
</evidence>
<evidence type="ECO:0000256" key="5">
    <source>
        <dbReference type="ARBA" id="ARBA00022553"/>
    </source>
</evidence>
<dbReference type="GO" id="GO:0046872">
    <property type="term" value="F:metal ion binding"/>
    <property type="evidence" value="ECO:0007669"/>
    <property type="project" value="UniProtKB-KW"/>
</dbReference>
<keyword evidence="12 13" id="KW-0546">Nucleotide metabolism</keyword>
<dbReference type="HAMAP" id="MF_00451">
    <property type="entry name" value="NDP_kinase"/>
    <property type="match status" value="1"/>
</dbReference>
<feature type="binding site" evidence="13 14">
    <location>
        <position position="116"/>
    </location>
    <ligand>
        <name>ATP</name>
        <dbReference type="ChEBI" id="CHEBI:30616"/>
    </ligand>
</feature>
<evidence type="ECO:0000256" key="8">
    <source>
        <dbReference type="ARBA" id="ARBA00022741"/>
    </source>
</evidence>
<comment type="cofactor">
    <cofactor evidence="1 13">
        <name>Mg(2+)</name>
        <dbReference type="ChEBI" id="CHEBI:18420"/>
    </cofactor>
</comment>
<dbReference type="GO" id="GO:0006241">
    <property type="term" value="P:CTP biosynthetic process"/>
    <property type="evidence" value="ECO:0007669"/>
    <property type="project" value="UniProtKB-UniRule"/>
</dbReference>
<feature type="active site" description="Pros-phosphohistidine intermediate" evidence="13 14">
    <location>
        <position position="119"/>
    </location>
</feature>
<evidence type="ECO:0000256" key="4">
    <source>
        <dbReference type="ARBA" id="ARBA00017632"/>
    </source>
</evidence>
<comment type="catalytic activity">
    <reaction evidence="13 16">
        <text>a 2'-deoxyribonucleoside 5'-diphosphate + ATP = a 2'-deoxyribonucleoside 5'-triphosphate + ADP</text>
        <dbReference type="Rhea" id="RHEA:44640"/>
        <dbReference type="ChEBI" id="CHEBI:30616"/>
        <dbReference type="ChEBI" id="CHEBI:61560"/>
        <dbReference type="ChEBI" id="CHEBI:73316"/>
        <dbReference type="ChEBI" id="CHEBI:456216"/>
        <dbReference type="EC" id="2.7.4.6"/>
    </reaction>
</comment>
<reference evidence="18" key="1">
    <citation type="submission" date="2020-10" db="EMBL/GenBank/DDBJ databases">
        <authorList>
            <person name="Hahn C.J."/>
            <person name="Laso-Perez R."/>
            <person name="Vulcano F."/>
            <person name="Vaziourakis K.-M."/>
            <person name="Stokke R."/>
            <person name="Steen I.H."/>
            <person name="Teske A."/>
            <person name="Boetius A."/>
            <person name="Liebeke M."/>
            <person name="Amann R."/>
            <person name="Knittel K."/>
        </authorList>
    </citation>
    <scope>NUCLEOTIDE SEQUENCE</scope>
    <source>
        <strain evidence="18">Gfbio:e3339647-f889-4370-9287-4fb5cb688e4c:AG392D22_GoMArc1</strain>
    </source>
</reference>
<feature type="domain" description="Nucleoside diphosphate kinase-like" evidence="17">
    <location>
        <begin position="5"/>
        <end position="142"/>
    </location>
</feature>
<keyword evidence="6 13" id="KW-0808">Transferase</keyword>
<dbReference type="PANTHER" id="PTHR11349">
    <property type="entry name" value="NUCLEOSIDE DIPHOSPHATE KINASE"/>
    <property type="match status" value="1"/>
</dbReference>
<feature type="binding site" evidence="13 14">
    <location>
        <position position="13"/>
    </location>
    <ligand>
        <name>ATP</name>
        <dbReference type="ChEBI" id="CHEBI:30616"/>
    </ligand>
</feature>
<dbReference type="InterPro" id="IPR036850">
    <property type="entry name" value="NDK-like_dom_sf"/>
</dbReference>
<keyword evidence="11 13" id="KW-0460">Magnesium</keyword>
<comment type="similarity">
    <text evidence="2 13 14 15">Belongs to the NDK family.</text>
</comment>
<keyword evidence="8 13" id="KW-0547">Nucleotide-binding</keyword>
<keyword evidence="10 13" id="KW-0067">ATP-binding</keyword>
<gene>
    <name evidence="13 18" type="primary">ndk</name>
    <name evidence="18" type="ORF">EMLJLAPB_00640</name>
</gene>
<feature type="binding site" evidence="13 14">
    <location>
        <position position="106"/>
    </location>
    <ligand>
        <name>ATP</name>
        <dbReference type="ChEBI" id="CHEBI:30616"/>
    </ligand>
</feature>
<name>A0A811TDS8_9EURY</name>
<evidence type="ECO:0000256" key="9">
    <source>
        <dbReference type="ARBA" id="ARBA00022777"/>
    </source>
</evidence>
<evidence type="ECO:0000259" key="17">
    <source>
        <dbReference type="SMART" id="SM00562"/>
    </source>
</evidence>
<comment type="catalytic activity">
    <reaction evidence="13">
        <text>a ribonucleoside 5'-diphosphate + ATP = a ribonucleoside 5'-triphosphate + ADP</text>
        <dbReference type="Rhea" id="RHEA:18113"/>
        <dbReference type="ChEBI" id="CHEBI:30616"/>
        <dbReference type="ChEBI" id="CHEBI:57930"/>
        <dbReference type="ChEBI" id="CHEBI:61557"/>
        <dbReference type="ChEBI" id="CHEBI:456216"/>
        <dbReference type="EC" id="2.7.4.6"/>
    </reaction>
</comment>
<keyword evidence="9 13" id="KW-0418">Kinase</keyword>
<evidence type="ECO:0000256" key="7">
    <source>
        <dbReference type="ARBA" id="ARBA00022723"/>
    </source>
</evidence>
<feature type="binding site" evidence="13 14">
    <location>
        <position position="89"/>
    </location>
    <ligand>
        <name>ATP</name>
        <dbReference type="ChEBI" id="CHEBI:30616"/>
    </ligand>
</feature>
<dbReference type="EMBL" id="CAJHIS010000015">
    <property type="protein sequence ID" value="CAD6493832.1"/>
    <property type="molecule type" value="Genomic_DNA"/>
</dbReference>
<dbReference type="SMART" id="SM00562">
    <property type="entry name" value="NDK"/>
    <property type="match status" value="1"/>
</dbReference>
<dbReference type="GO" id="GO:0006183">
    <property type="term" value="P:GTP biosynthetic process"/>
    <property type="evidence" value="ECO:0007669"/>
    <property type="project" value="UniProtKB-UniRule"/>
</dbReference>
<evidence type="ECO:0000256" key="15">
    <source>
        <dbReference type="RuleBase" id="RU004011"/>
    </source>
</evidence>
<evidence type="ECO:0000256" key="11">
    <source>
        <dbReference type="ARBA" id="ARBA00022842"/>
    </source>
</evidence>
<feature type="binding site" evidence="13 14">
    <location>
        <position position="61"/>
    </location>
    <ligand>
        <name>ATP</name>
        <dbReference type="ChEBI" id="CHEBI:30616"/>
    </ligand>
</feature>
<comment type="function">
    <text evidence="13">Major role in the synthesis of nucleoside triphosphates other than ATP. The ATP gamma phosphate is transferred to the NDP beta phosphate via a ping-pong mechanism, using a phosphorylated active-site intermediate.</text>
</comment>
<evidence type="ECO:0000256" key="2">
    <source>
        <dbReference type="ARBA" id="ARBA00008142"/>
    </source>
</evidence>
<organism evidence="18 19">
    <name type="scientific">Candidatus Argoarchaeum ethanivorans</name>
    <dbReference type="NCBI Taxonomy" id="2608793"/>
    <lineage>
        <taxon>Archaea</taxon>
        <taxon>Methanobacteriati</taxon>
        <taxon>Methanobacteriota</taxon>
        <taxon>Stenosarchaea group</taxon>
        <taxon>Methanomicrobia</taxon>
        <taxon>Methanosarcinales</taxon>
        <taxon>Methanosarcinales incertae sedis</taxon>
        <taxon>GOM Arc I cluster</taxon>
        <taxon>Candidatus Argoarchaeum</taxon>
    </lineage>
</organism>
<dbReference type="GO" id="GO:0005737">
    <property type="term" value="C:cytoplasm"/>
    <property type="evidence" value="ECO:0007669"/>
    <property type="project" value="UniProtKB-SubCell"/>
</dbReference>
<dbReference type="Gene3D" id="3.30.70.141">
    <property type="entry name" value="Nucleoside diphosphate kinase-like domain"/>
    <property type="match status" value="1"/>
</dbReference>
<evidence type="ECO:0000313" key="18">
    <source>
        <dbReference type="EMBL" id="CAD6493832.1"/>
    </source>
</evidence>
<proteinExistence type="inferred from homology"/>
<evidence type="ECO:0000256" key="10">
    <source>
        <dbReference type="ARBA" id="ARBA00022840"/>
    </source>
</evidence>
<dbReference type="Pfam" id="PF00334">
    <property type="entry name" value="NDK"/>
    <property type="match status" value="1"/>
</dbReference>
<keyword evidence="7 13" id="KW-0479">Metal-binding</keyword>
<evidence type="ECO:0000256" key="1">
    <source>
        <dbReference type="ARBA" id="ARBA00001946"/>
    </source>
</evidence>